<comment type="caution">
    <text evidence="1">The sequence shown here is derived from an EMBL/GenBank/DDBJ whole genome shotgun (WGS) entry which is preliminary data.</text>
</comment>
<dbReference type="EMBL" id="JAPMOS010000161">
    <property type="protein sequence ID" value="KAJ4454386.1"/>
    <property type="molecule type" value="Genomic_DNA"/>
</dbReference>
<proteinExistence type="predicted"/>
<gene>
    <name evidence="1" type="ORF">PAPYR_10929</name>
</gene>
<reference evidence="1" key="1">
    <citation type="journal article" date="2022" name="bioRxiv">
        <title>Genomics of Preaxostyla Flagellates Illuminates Evolutionary Transitions and the Path Towards Mitochondrial Loss.</title>
        <authorList>
            <person name="Novak L.V.F."/>
            <person name="Treitli S.C."/>
            <person name="Pyrih J."/>
            <person name="Halakuc P."/>
            <person name="Pipaliya S.V."/>
            <person name="Vacek V."/>
            <person name="Brzon O."/>
            <person name="Soukal P."/>
            <person name="Eme L."/>
            <person name="Dacks J.B."/>
            <person name="Karnkowska A."/>
            <person name="Elias M."/>
            <person name="Hampl V."/>
        </authorList>
    </citation>
    <scope>NUCLEOTIDE SEQUENCE</scope>
    <source>
        <strain evidence="1">RCP-MX</strain>
    </source>
</reference>
<dbReference type="SUPFAM" id="SSF53474">
    <property type="entry name" value="alpha/beta-Hydrolases"/>
    <property type="match status" value="1"/>
</dbReference>
<sequence>MSAGTRSAPALASVMFVHGLESSPKGVKCQYLRQHFDLTAEPMDTSPIIPLFKQYFTRRYLAKVLTPLAVGASMMGTLHHFHPQQLLGNGGLSALAAAAAYVGIAAYQKARPVGSLIELSRNTKIRNCFERALECQAAVLAATRPDVLVGSSFGGAVAYELCRRRLWNGPTVLLAPALSFSESGEAAGGLPEEFTGPLTLVHGSRDDVVSSTTTVRLYEACRSRGLPVVLLQPADVHPLNSLVATDQLRHIITDCIQRSPVGLQRAVPTSGWRATVAKPPANQPKDEQQPSLVQRLVAQQKALTDPFAQ</sequence>
<dbReference type="Proteomes" id="UP001141327">
    <property type="component" value="Unassembled WGS sequence"/>
</dbReference>
<evidence type="ECO:0000313" key="1">
    <source>
        <dbReference type="EMBL" id="KAJ4454386.1"/>
    </source>
</evidence>
<protein>
    <submittedName>
        <fullName evidence="1">Uncharacterized protein</fullName>
    </submittedName>
</protein>
<dbReference type="InterPro" id="IPR029058">
    <property type="entry name" value="AB_hydrolase_fold"/>
</dbReference>
<accession>A0ABQ8U7J3</accession>
<name>A0ABQ8U7J3_9EUKA</name>
<keyword evidence="2" id="KW-1185">Reference proteome</keyword>
<evidence type="ECO:0000313" key="2">
    <source>
        <dbReference type="Proteomes" id="UP001141327"/>
    </source>
</evidence>
<dbReference type="Gene3D" id="3.40.50.1820">
    <property type="entry name" value="alpha/beta hydrolase"/>
    <property type="match status" value="1"/>
</dbReference>
<organism evidence="1 2">
    <name type="scientific">Paratrimastix pyriformis</name>
    <dbReference type="NCBI Taxonomy" id="342808"/>
    <lineage>
        <taxon>Eukaryota</taxon>
        <taxon>Metamonada</taxon>
        <taxon>Preaxostyla</taxon>
        <taxon>Paratrimastigidae</taxon>
        <taxon>Paratrimastix</taxon>
    </lineage>
</organism>